<dbReference type="InterPro" id="IPR041617">
    <property type="entry name" value="TPR_MalT"/>
</dbReference>
<keyword evidence="3" id="KW-0804">Transcription</keyword>
<dbReference type="Gene3D" id="1.25.40.10">
    <property type="entry name" value="Tetratricopeptide repeat domain"/>
    <property type="match status" value="1"/>
</dbReference>
<evidence type="ECO:0000256" key="5">
    <source>
        <dbReference type="SAM" id="MobiDB-lite"/>
    </source>
</evidence>
<dbReference type="SUPFAM" id="SSF46894">
    <property type="entry name" value="C-terminal effector domain of the bipartite response regulators"/>
    <property type="match status" value="1"/>
</dbReference>
<dbReference type="PANTHER" id="PTHR44688:SF16">
    <property type="entry name" value="DNA-BINDING TRANSCRIPTIONAL ACTIVATOR DEVR_DOSR"/>
    <property type="match status" value="1"/>
</dbReference>
<dbReference type="PRINTS" id="PR00038">
    <property type="entry name" value="HTHLUXR"/>
</dbReference>
<reference evidence="8" key="1">
    <citation type="journal article" date="2019" name="Int. J. Syst. Evol. Microbiol.">
        <title>The Global Catalogue of Microorganisms (GCM) 10K type strain sequencing project: providing services to taxonomists for standard genome sequencing and annotation.</title>
        <authorList>
            <consortium name="The Broad Institute Genomics Platform"/>
            <consortium name="The Broad Institute Genome Sequencing Center for Infectious Disease"/>
            <person name="Wu L."/>
            <person name="Ma J."/>
        </authorList>
    </citation>
    <scope>NUCLEOTIDE SEQUENCE [LARGE SCALE GENOMIC DNA]</scope>
    <source>
        <strain evidence="8">CCUG 57263</strain>
    </source>
</reference>
<proteinExistence type="predicted"/>
<accession>A0ABW3D6I9</accession>
<dbReference type="Pfam" id="PF25873">
    <property type="entry name" value="WHD_MalT"/>
    <property type="match status" value="1"/>
</dbReference>
<evidence type="ECO:0000313" key="7">
    <source>
        <dbReference type="EMBL" id="MFD0869063.1"/>
    </source>
</evidence>
<evidence type="ECO:0000256" key="1">
    <source>
        <dbReference type="ARBA" id="ARBA00023015"/>
    </source>
</evidence>
<dbReference type="InterPro" id="IPR041664">
    <property type="entry name" value="AAA_16"/>
</dbReference>
<dbReference type="Pfam" id="PF17874">
    <property type="entry name" value="TPR_MalT"/>
    <property type="match status" value="1"/>
</dbReference>
<keyword evidence="2" id="KW-0238">DNA-binding</keyword>
<dbReference type="InterPro" id="IPR003593">
    <property type="entry name" value="AAA+_ATPase"/>
</dbReference>
<dbReference type="InterPro" id="IPR059106">
    <property type="entry name" value="WHD_MalT"/>
</dbReference>
<dbReference type="Proteomes" id="UP001597120">
    <property type="component" value="Unassembled WGS sequence"/>
</dbReference>
<dbReference type="CDD" id="cd06170">
    <property type="entry name" value="LuxR_C_like"/>
    <property type="match status" value="1"/>
</dbReference>
<dbReference type="SMART" id="SM00382">
    <property type="entry name" value="AAA"/>
    <property type="match status" value="1"/>
</dbReference>
<keyword evidence="1" id="KW-0805">Transcription regulation</keyword>
<protein>
    <submittedName>
        <fullName evidence="7">LuxR C-terminal-related transcriptional regulator</fullName>
    </submittedName>
</protein>
<evidence type="ECO:0000256" key="4">
    <source>
        <dbReference type="PROSITE-ProRule" id="PRU00339"/>
    </source>
</evidence>
<dbReference type="PROSITE" id="PS50005">
    <property type="entry name" value="TPR"/>
    <property type="match status" value="1"/>
</dbReference>
<dbReference type="Gene3D" id="3.40.50.300">
    <property type="entry name" value="P-loop containing nucleotide triphosphate hydrolases"/>
    <property type="match status" value="1"/>
</dbReference>
<evidence type="ECO:0000256" key="2">
    <source>
        <dbReference type="ARBA" id="ARBA00023125"/>
    </source>
</evidence>
<dbReference type="SUPFAM" id="SSF52540">
    <property type="entry name" value="P-loop containing nucleoside triphosphate hydrolases"/>
    <property type="match status" value="1"/>
</dbReference>
<feature type="repeat" description="TPR" evidence="4">
    <location>
        <begin position="580"/>
        <end position="613"/>
    </location>
</feature>
<dbReference type="Pfam" id="PF00196">
    <property type="entry name" value="GerE"/>
    <property type="match status" value="1"/>
</dbReference>
<organism evidence="7 8">
    <name type="scientific">Paenibacillus residui</name>
    <dbReference type="NCBI Taxonomy" id="629724"/>
    <lineage>
        <taxon>Bacteria</taxon>
        <taxon>Bacillati</taxon>
        <taxon>Bacillota</taxon>
        <taxon>Bacilli</taxon>
        <taxon>Bacillales</taxon>
        <taxon>Paenibacillaceae</taxon>
        <taxon>Paenibacillus</taxon>
    </lineage>
</organism>
<dbReference type="Gene3D" id="1.10.10.10">
    <property type="entry name" value="Winged helix-like DNA-binding domain superfamily/Winged helix DNA-binding domain"/>
    <property type="match status" value="1"/>
</dbReference>
<evidence type="ECO:0000256" key="3">
    <source>
        <dbReference type="ARBA" id="ARBA00023163"/>
    </source>
</evidence>
<dbReference type="Pfam" id="PF13191">
    <property type="entry name" value="AAA_16"/>
    <property type="match status" value="1"/>
</dbReference>
<dbReference type="InterPro" id="IPR019734">
    <property type="entry name" value="TPR_rpt"/>
</dbReference>
<dbReference type="InterPro" id="IPR036388">
    <property type="entry name" value="WH-like_DNA-bd_sf"/>
</dbReference>
<comment type="caution">
    <text evidence="7">The sequence shown here is derived from an EMBL/GenBank/DDBJ whole genome shotgun (WGS) entry which is preliminary data.</text>
</comment>
<dbReference type="SMART" id="SM00421">
    <property type="entry name" value="HTH_LUXR"/>
    <property type="match status" value="1"/>
</dbReference>
<name>A0ABW3D6I9_9BACL</name>
<feature type="region of interest" description="Disordered" evidence="5">
    <location>
        <begin position="1"/>
        <end position="20"/>
    </location>
</feature>
<keyword evidence="8" id="KW-1185">Reference proteome</keyword>
<dbReference type="EMBL" id="JBHTIU010000027">
    <property type="protein sequence ID" value="MFD0869063.1"/>
    <property type="molecule type" value="Genomic_DNA"/>
</dbReference>
<dbReference type="SMART" id="SM00028">
    <property type="entry name" value="TPR"/>
    <property type="match status" value="4"/>
</dbReference>
<feature type="domain" description="HTH luxR-type" evidence="6">
    <location>
        <begin position="814"/>
        <end position="879"/>
    </location>
</feature>
<dbReference type="InterPro" id="IPR000792">
    <property type="entry name" value="Tscrpt_reg_LuxR_C"/>
</dbReference>
<evidence type="ECO:0000259" key="6">
    <source>
        <dbReference type="PROSITE" id="PS50043"/>
    </source>
</evidence>
<sequence>MIRGGRGSLQPEHSQDSEGIRMDGIRLIPAKLKAPPPRKNYIRREALFRKLEQLEEGKVAVVQGAAGSGKTTLVASFMKEHPEQEFRWINLDADNNELFSFWHYLLEAIKTDLGGQMEDLYAVFEALPQKQEIEKLLIFLVNQLGSVQGLTLVLDDFHTLDDPSLLQTFELFMKYSPDQIRFILLTREAPKLYLGEWMVSGRYVEINEQDLKFSAEEAVLFLQHTLESGVDEESAARLNQWTEGWVGGLQLIALARSHRKELPFGQNRGLNKYMINYLSNEILSSVSPEEKQFLIRTSILSYFNEAICNRLLGIGHANSIIHRMADRNMFLVTIDEDEGLYRYHHLFGEFLRWKFSEWDEETKRSWHMKAAIVYEQSGDLEEGVKHYFQAGEYREALGLIGRMRQTVKGWGYLRQIPLEYLIESRDLLFQRLFYHFCNLEMEKCRQILDRLQDKPKDDVFWNAFQFTRFFIDESLEGLEMYPNSIDEIERMGLSEATKAIIYLSSSLLLGLRDQYAKALECIDKAIQLENRFNNPYIRYFAWTSKSQLLESLGELKECERIYESLTRLMEDHLYLTPLAANCLIGEGGIYIKRMQLDKADQLFERAKDMLPKEYISMEVSYIHNRIEMCLLRDDKPEAADWMKQLAAFRIYYQHPLYYSSILKFQWLIGETDPELLHSFTQWIEQGEDYRPRRYEDLLLYARILFSRGDKEKALAQLDDILKDARKHKIKLILVEAILLKLAILDMDGTGSKRERLNLIREAVHYSYANEMVSPFVLEGEAIRRALIELVKEQEDDLLARERQFVHRVLSLWDRNKPESLLSERELEVLTVLSSGLSNKEIAERLCISIATVKTHMIKIYAKLEVSNRTEAVEKGRQLGLL</sequence>
<dbReference type="PROSITE" id="PS50043">
    <property type="entry name" value="HTH_LUXR_2"/>
    <property type="match status" value="1"/>
</dbReference>
<dbReference type="PANTHER" id="PTHR44688">
    <property type="entry name" value="DNA-BINDING TRANSCRIPTIONAL ACTIVATOR DEVR_DOSR"/>
    <property type="match status" value="1"/>
</dbReference>
<dbReference type="SUPFAM" id="SSF48452">
    <property type="entry name" value="TPR-like"/>
    <property type="match status" value="1"/>
</dbReference>
<keyword evidence="4" id="KW-0802">TPR repeat</keyword>
<evidence type="ECO:0000313" key="8">
    <source>
        <dbReference type="Proteomes" id="UP001597120"/>
    </source>
</evidence>
<dbReference type="InterPro" id="IPR027417">
    <property type="entry name" value="P-loop_NTPase"/>
</dbReference>
<dbReference type="InterPro" id="IPR016032">
    <property type="entry name" value="Sig_transdc_resp-reg_C-effctor"/>
</dbReference>
<dbReference type="RefSeq" id="WP_186328155.1">
    <property type="nucleotide sequence ID" value="NZ_JBHTIU010000027.1"/>
</dbReference>
<dbReference type="InterPro" id="IPR011990">
    <property type="entry name" value="TPR-like_helical_dom_sf"/>
</dbReference>
<gene>
    <name evidence="7" type="ORF">ACFQ03_07865</name>
</gene>